<dbReference type="SMART" id="SM00220">
    <property type="entry name" value="S_TKc"/>
    <property type="match status" value="2"/>
</dbReference>
<feature type="domain" description="Protein kinase" evidence="8">
    <location>
        <begin position="361"/>
        <end position="622"/>
    </location>
</feature>
<dbReference type="GO" id="GO:0005524">
    <property type="term" value="F:ATP binding"/>
    <property type="evidence" value="ECO:0007669"/>
    <property type="project" value="UniProtKB-UniRule"/>
</dbReference>
<dbReference type="Proteomes" id="UP000829354">
    <property type="component" value="Chromosome X"/>
</dbReference>
<keyword evidence="5" id="KW-0418">Kinase</keyword>
<evidence type="ECO:0000256" key="4">
    <source>
        <dbReference type="ARBA" id="ARBA00022741"/>
    </source>
</evidence>
<keyword evidence="6 7" id="KW-0067">ATP-binding</keyword>
<evidence type="ECO:0000256" key="1">
    <source>
        <dbReference type="ARBA" id="ARBA00006485"/>
    </source>
</evidence>
<dbReference type="GO" id="GO:0004674">
    <property type="term" value="F:protein serine/threonine kinase activity"/>
    <property type="evidence" value="ECO:0007669"/>
    <property type="project" value="UniProtKB-KW"/>
</dbReference>
<evidence type="ECO:0000259" key="8">
    <source>
        <dbReference type="PROSITE" id="PS50011"/>
    </source>
</evidence>
<dbReference type="PANTHER" id="PTHR24056:SF538">
    <property type="entry name" value="SERINE_THREONINE-PROTEIN KINASE PRP4 HOMOLOG"/>
    <property type="match status" value="1"/>
</dbReference>
<dbReference type="Gene3D" id="1.10.510.10">
    <property type="entry name" value="Transferase(Phosphotransferase) domain 1"/>
    <property type="match status" value="2"/>
</dbReference>
<dbReference type="InterPro" id="IPR011009">
    <property type="entry name" value="Kinase-like_dom_sf"/>
</dbReference>
<evidence type="ECO:0000256" key="7">
    <source>
        <dbReference type="PROSITE-ProRule" id="PRU10141"/>
    </source>
</evidence>
<dbReference type="InterPro" id="IPR008271">
    <property type="entry name" value="Ser/Thr_kinase_AS"/>
</dbReference>
<dbReference type="FunFam" id="1.10.510.10:FF:000624">
    <property type="entry name" value="Mitogen-activated protein kinase"/>
    <property type="match status" value="1"/>
</dbReference>
<evidence type="ECO:0000256" key="3">
    <source>
        <dbReference type="ARBA" id="ARBA00022679"/>
    </source>
</evidence>
<keyword evidence="2" id="KW-0723">Serine/threonine-protein kinase</keyword>
<sequence>MDARWFPRVPPNSRDDEDKVFLVQSTTSNQNYAMKTSIRRSKDDRIPRSILKEVLMVHHMEHKNVISFIECFSTKNEEGHTIFHLVFQLCSFDLNHLLHIAGAPLTIGNKRTLTRSLLAGLEYIHSKNIVHRDLKPHNILISETGRLKIADFGTATYYVFDTPQKLSPIVGTPGYVAPELLLGSENYGAEIDIWSAGIVVAEIILGEEVIPGGTTRGQLNSIGRVFGGQPLSKWVRWGQFPLLQRYSREVTYSERGSIQNKLDQLPDTEKVNGARLIKKMLQLCPRKRVKACRAQTNSWFLTTPPPAETIPEVVRAVMKREAMPQNEFVESDVEMMDIENSELEYHQTAERISKKTAMKMFEVLKTLGRGSMANVKLAVHKSECIVALKEITDKALRKIKVRGLNECKNLLEIEHENVIKMIASIANTPFNRSPFLVLEYLYMDLEALIYGGRTYKLEHIKTMCSHMLRGVDAMNGKGLVHLNLQPSHLMLSNNGILKIADLSIATKIPANGKAPEIKEFGALHYRAPEILAGKLENLVKTDIWSVGCTLGELILRRKVFEGENEDVQLRLIQNGAFSYLFRITLSNPLLRGREAIEMAIRLMKVDHGERPSASEALRMEWFENNLQPDVSDLLKTYEGPRYKIAFD</sequence>
<evidence type="ECO:0000256" key="2">
    <source>
        <dbReference type="ARBA" id="ARBA00022527"/>
    </source>
</evidence>
<dbReference type="PROSITE" id="PS00108">
    <property type="entry name" value="PROTEIN_KINASE_ST"/>
    <property type="match status" value="1"/>
</dbReference>
<keyword evidence="10" id="KW-1185">Reference proteome</keyword>
<proteinExistence type="inferred from homology"/>
<feature type="domain" description="Protein kinase" evidence="8">
    <location>
        <begin position="6"/>
        <end position="300"/>
    </location>
</feature>
<dbReference type="Gene3D" id="3.30.200.20">
    <property type="entry name" value="Phosphorylase Kinase, domain 1"/>
    <property type="match status" value="1"/>
</dbReference>
<dbReference type="PROSITE" id="PS00107">
    <property type="entry name" value="PROTEIN_KINASE_ATP"/>
    <property type="match status" value="1"/>
</dbReference>
<dbReference type="PANTHER" id="PTHR24056">
    <property type="entry name" value="CELL DIVISION PROTEIN KINASE"/>
    <property type="match status" value="1"/>
</dbReference>
<keyword evidence="4 7" id="KW-0547">Nucleotide-binding</keyword>
<evidence type="ECO:0000313" key="9">
    <source>
        <dbReference type="EMBL" id="UMM42977.1"/>
    </source>
</evidence>
<dbReference type="Pfam" id="PF00069">
    <property type="entry name" value="Pkinase"/>
    <property type="match status" value="2"/>
</dbReference>
<evidence type="ECO:0000256" key="6">
    <source>
        <dbReference type="ARBA" id="ARBA00022840"/>
    </source>
</evidence>
<dbReference type="InterPro" id="IPR050108">
    <property type="entry name" value="CDK"/>
</dbReference>
<evidence type="ECO:0000313" key="10">
    <source>
        <dbReference type="Proteomes" id="UP000829354"/>
    </source>
</evidence>
<keyword evidence="3" id="KW-0808">Transferase</keyword>
<comment type="similarity">
    <text evidence="1">Belongs to the protein kinase superfamily. CMGC Ser/Thr protein kinase family. CDC2/CDKX subfamily.</text>
</comment>
<dbReference type="SUPFAM" id="SSF56112">
    <property type="entry name" value="Protein kinase-like (PK-like)"/>
    <property type="match status" value="2"/>
</dbReference>
<dbReference type="EMBL" id="CP092625">
    <property type="protein sequence ID" value="UMM42977.1"/>
    <property type="molecule type" value="Genomic_DNA"/>
</dbReference>
<gene>
    <name evidence="9" type="ORF">L5515_018611</name>
</gene>
<dbReference type="InterPro" id="IPR017441">
    <property type="entry name" value="Protein_kinase_ATP_BS"/>
</dbReference>
<feature type="binding site" evidence="7">
    <location>
        <position position="389"/>
    </location>
    <ligand>
        <name>ATP</name>
        <dbReference type="ChEBI" id="CHEBI:30616"/>
    </ligand>
</feature>
<dbReference type="PROSITE" id="PS50011">
    <property type="entry name" value="PROTEIN_KINASE_DOM"/>
    <property type="match status" value="2"/>
</dbReference>
<dbReference type="InterPro" id="IPR000719">
    <property type="entry name" value="Prot_kinase_dom"/>
</dbReference>
<name>A0AAE9FIJ4_CAEBR</name>
<dbReference type="AlphaFoldDB" id="A0AAE9FIJ4"/>
<protein>
    <recommendedName>
        <fullName evidence="8">Protein kinase domain-containing protein</fullName>
    </recommendedName>
</protein>
<accession>A0AAE9FIJ4</accession>
<evidence type="ECO:0000256" key="5">
    <source>
        <dbReference type="ARBA" id="ARBA00022777"/>
    </source>
</evidence>
<reference evidence="9 10" key="1">
    <citation type="submission" date="2022-04" db="EMBL/GenBank/DDBJ databases">
        <title>Chromosome-level reference genomes for two strains of Caenorhabditis briggsae: an improved platform for comparative genomics.</title>
        <authorList>
            <person name="Stevens L."/>
            <person name="Andersen E."/>
        </authorList>
    </citation>
    <scope>NUCLEOTIDE SEQUENCE [LARGE SCALE GENOMIC DNA]</scope>
    <source>
        <strain evidence="9">VX34</strain>
        <tissue evidence="9">Whole-organism</tissue>
    </source>
</reference>
<organism evidence="9 10">
    <name type="scientific">Caenorhabditis briggsae</name>
    <dbReference type="NCBI Taxonomy" id="6238"/>
    <lineage>
        <taxon>Eukaryota</taxon>
        <taxon>Metazoa</taxon>
        <taxon>Ecdysozoa</taxon>
        <taxon>Nematoda</taxon>
        <taxon>Chromadorea</taxon>
        <taxon>Rhabditida</taxon>
        <taxon>Rhabditina</taxon>
        <taxon>Rhabditomorpha</taxon>
        <taxon>Rhabditoidea</taxon>
        <taxon>Rhabditidae</taxon>
        <taxon>Peloderinae</taxon>
        <taxon>Caenorhabditis</taxon>
    </lineage>
</organism>